<sequence length="380" mass="42877">MNIFSAPNKNARTAWLAKAIHHLYPIFQFSEASSSHSDLRSIIQPYLNDERYHYAQYQFCFPNLIQSETFLNVRASFGESGLYGLDTHKASATDPIADVQLAYNCHLLNSTINSSDSFHKADVISSTDKLLLGQQLLIEGNSPTFKIKGESSSLRYEIEVSLCSPVSWLAKSWLYDHLNCMTRYSGYIQTNSKHDEVQGTGTFDFVRSALASTPKSYARELIGSLPVYFVTQHMLNLDAQTQVIFYRMDLAGKPLCNTVLIRHSGGLCEVYDDVIFSIIQYQPSPMQSPNGHDTLVAEQFEWTVYDNNGDVRLSVYAQLHSLPYTGYGQGYIAGFKFKAQQLNSVSHGHGMMAHIDIMDRQNLDQKSFNEQYGGEFMPKT</sequence>
<protein>
    <submittedName>
        <fullName evidence="1">Uncharacterized protein</fullName>
    </submittedName>
</protein>
<gene>
    <name evidence="1" type="ORF">BEN76_07280</name>
</gene>
<dbReference type="AlphaFoldDB" id="A0A1P8EHZ0"/>
<dbReference type="Pfam" id="PF20375">
    <property type="entry name" value="DUF6670"/>
    <property type="match status" value="1"/>
</dbReference>
<organism evidence="1 2">
    <name type="scientific">Acinetobacter soli</name>
    <dbReference type="NCBI Taxonomy" id="487316"/>
    <lineage>
        <taxon>Bacteria</taxon>
        <taxon>Pseudomonadati</taxon>
        <taxon>Pseudomonadota</taxon>
        <taxon>Gammaproteobacteria</taxon>
        <taxon>Moraxellales</taxon>
        <taxon>Moraxellaceae</taxon>
        <taxon>Acinetobacter</taxon>
    </lineage>
</organism>
<accession>A0A1P8EHZ0</accession>
<dbReference type="KEGG" id="asol:BEN76_07280"/>
<dbReference type="RefSeq" id="WP_076032712.1">
    <property type="nucleotide sequence ID" value="NZ_CP016896.1"/>
</dbReference>
<proteinExistence type="predicted"/>
<dbReference type="eggNOG" id="ENOG502Z8UW">
    <property type="taxonomic scope" value="Bacteria"/>
</dbReference>
<dbReference type="InterPro" id="IPR046611">
    <property type="entry name" value="DUF6670"/>
</dbReference>
<dbReference type="Proteomes" id="UP000185674">
    <property type="component" value="Chromosome"/>
</dbReference>
<name>A0A1P8EHZ0_9GAMM</name>
<evidence type="ECO:0000313" key="2">
    <source>
        <dbReference type="Proteomes" id="UP000185674"/>
    </source>
</evidence>
<dbReference type="EMBL" id="CP016896">
    <property type="protein sequence ID" value="APV35827.1"/>
    <property type="molecule type" value="Genomic_DNA"/>
</dbReference>
<evidence type="ECO:0000313" key="1">
    <source>
        <dbReference type="EMBL" id="APV35827.1"/>
    </source>
</evidence>
<reference evidence="1 2" key="1">
    <citation type="submission" date="2016-08" db="EMBL/GenBank/DDBJ databases">
        <title>Complete genome sequence of Acinetobacter baylyi strain GFJ2.</title>
        <authorList>
            <person name="Tabata M."/>
            <person name="Kuboki S."/>
            <person name="Gibu N."/>
            <person name="Kinouchi Y."/>
            <person name="Vangnai A."/>
            <person name="Kasai D."/>
            <person name="Fukuda M."/>
        </authorList>
    </citation>
    <scope>NUCLEOTIDE SEQUENCE [LARGE SCALE GENOMIC DNA]</scope>
    <source>
        <strain evidence="1 2">GFJ2</strain>
    </source>
</reference>